<dbReference type="EMBL" id="GL377324">
    <property type="protein sequence ID" value="EFI90978.1"/>
    <property type="molecule type" value="Genomic_DNA"/>
</dbReference>
<organism evidence="3">
    <name type="scientific">Schizophyllum commune (strain H4-8 / FGSC 9210)</name>
    <name type="common">Split gill fungus</name>
    <dbReference type="NCBI Taxonomy" id="578458"/>
    <lineage>
        <taxon>Eukaryota</taxon>
        <taxon>Fungi</taxon>
        <taxon>Dikarya</taxon>
        <taxon>Basidiomycota</taxon>
        <taxon>Agaricomycotina</taxon>
        <taxon>Agaricomycetes</taxon>
        <taxon>Agaricomycetidae</taxon>
        <taxon>Agaricales</taxon>
        <taxon>Schizophyllaceae</taxon>
        <taxon>Schizophyllum</taxon>
    </lineage>
</organism>
<proteinExistence type="predicted"/>
<dbReference type="GeneID" id="9588199"/>
<dbReference type="HOGENOM" id="CLU_1355350_0_0_1"/>
<protein>
    <submittedName>
        <fullName evidence="2">Uncharacterized protein</fullName>
    </submittedName>
</protein>
<dbReference type="InParanoid" id="D8QMD8"/>
<gene>
    <name evidence="2" type="ORF">SCHCODRAFT_115011</name>
</gene>
<evidence type="ECO:0000313" key="2">
    <source>
        <dbReference type="EMBL" id="EFI90978.1"/>
    </source>
</evidence>
<dbReference type="AlphaFoldDB" id="D8QMD8"/>
<name>D8QMD8_SCHCM</name>
<feature type="compositionally biased region" description="Polar residues" evidence="1">
    <location>
        <begin position="36"/>
        <end position="50"/>
    </location>
</feature>
<feature type="region of interest" description="Disordered" evidence="1">
    <location>
        <begin position="154"/>
        <end position="202"/>
    </location>
</feature>
<dbReference type="VEuPathDB" id="FungiDB:SCHCODRAFT_01111295"/>
<evidence type="ECO:0000256" key="1">
    <source>
        <dbReference type="SAM" id="MobiDB-lite"/>
    </source>
</evidence>
<sequence length="202" mass="21047">MSDNAIFRSPMSMANDRASEQSRSINRAEASDGEQGVQTRTTLPDVSGSETPDRNQVLDSFLGAEESATASTAKEGADAQSLASIADSMQKLAGTLAEFNRSLAVVPDLIAAAHRFCDSLEDAQRALIFTNQRTGINAHTDALALPAYDDVQALSRGRSSGPARSADPQTRTSSLASTRSAEADGPPGSPSPAPSHEGDIEG</sequence>
<feature type="region of interest" description="Disordered" evidence="1">
    <location>
        <begin position="1"/>
        <end position="55"/>
    </location>
</feature>
<dbReference type="Proteomes" id="UP000007431">
    <property type="component" value="Unassembled WGS sequence"/>
</dbReference>
<evidence type="ECO:0000313" key="3">
    <source>
        <dbReference type="Proteomes" id="UP000007431"/>
    </source>
</evidence>
<feature type="compositionally biased region" description="Low complexity" evidence="1">
    <location>
        <begin position="155"/>
        <end position="186"/>
    </location>
</feature>
<dbReference type="RefSeq" id="XP_003025881.1">
    <property type="nucleotide sequence ID" value="XM_003025835.1"/>
</dbReference>
<keyword evidence="3" id="KW-1185">Reference proteome</keyword>
<dbReference type="KEGG" id="scm:SCHCO_01111295"/>
<accession>D8QMD8</accession>
<feature type="non-terminal residue" evidence="2">
    <location>
        <position position="202"/>
    </location>
</feature>
<reference evidence="2 3" key="1">
    <citation type="journal article" date="2010" name="Nat. Biotechnol.">
        <title>Genome sequence of the model mushroom Schizophyllum commune.</title>
        <authorList>
            <person name="Ohm R.A."/>
            <person name="de Jong J.F."/>
            <person name="Lugones L.G."/>
            <person name="Aerts A."/>
            <person name="Kothe E."/>
            <person name="Stajich J.E."/>
            <person name="de Vries R.P."/>
            <person name="Record E."/>
            <person name="Levasseur A."/>
            <person name="Baker S.E."/>
            <person name="Bartholomew K.A."/>
            <person name="Coutinho P.M."/>
            <person name="Erdmann S."/>
            <person name="Fowler T.J."/>
            <person name="Gathman A.C."/>
            <person name="Lombard V."/>
            <person name="Henrissat B."/>
            <person name="Knabe N."/>
            <person name="Kuees U."/>
            <person name="Lilly W.W."/>
            <person name="Lindquist E."/>
            <person name="Lucas S."/>
            <person name="Magnuson J.K."/>
            <person name="Piumi F."/>
            <person name="Raudaskoski M."/>
            <person name="Salamov A."/>
            <person name="Schmutz J."/>
            <person name="Schwarze F.W.M.R."/>
            <person name="vanKuyk P.A."/>
            <person name="Horton J.S."/>
            <person name="Grigoriev I.V."/>
            <person name="Woesten H.A.B."/>
        </authorList>
    </citation>
    <scope>NUCLEOTIDE SEQUENCE [LARGE SCALE GENOMIC DNA]</scope>
    <source>
        <strain evidence="3">H4-8 / FGSC 9210</strain>
    </source>
</reference>